<evidence type="ECO:0000313" key="2">
    <source>
        <dbReference type="Proteomes" id="UP000703269"/>
    </source>
</evidence>
<dbReference type="Proteomes" id="UP000703269">
    <property type="component" value="Unassembled WGS sequence"/>
</dbReference>
<name>A0A9P3GPL3_9APHY</name>
<dbReference type="EMBL" id="BPQB01000095">
    <property type="protein sequence ID" value="GJE98841.1"/>
    <property type="molecule type" value="Genomic_DNA"/>
</dbReference>
<evidence type="ECO:0000313" key="1">
    <source>
        <dbReference type="EMBL" id="GJE98841.1"/>
    </source>
</evidence>
<dbReference type="AlphaFoldDB" id="A0A9P3GPL3"/>
<keyword evidence="2" id="KW-1185">Reference proteome</keyword>
<sequence>MLPPHAENAHDVARRSLHVGEGGAVFSSIKVSNSFICRLYPGLYSSLTLERTLLTSSPVQSRTLVVVVKMAQRPADPPFAPVYWQWECVRYGLYTVVCSSRSDRLGERARRSATSFARGLISARKYETLVTVFITVNSHRRLNRPITSSMYARRPSMPAGSLLALVYAYHRTTRDAA</sequence>
<protein>
    <submittedName>
        <fullName evidence="1">Uncharacterized protein</fullName>
    </submittedName>
</protein>
<reference evidence="1 2" key="1">
    <citation type="submission" date="2021-08" db="EMBL/GenBank/DDBJ databases">
        <title>Draft Genome Sequence of Phanerochaete sordida strain YK-624.</title>
        <authorList>
            <person name="Mori T."/>
            <person name="Dohra H."/>
            <person name="Suzuki T."/>
            <person name="Kawagishi H."/>
            <person name="Hirai H."/>
        </authorList>
    </citation>
    <scope>NUCLEOTIDE SEQUENCE [LARGE SCALE GENOMIC DNA]</scope>
    <source>
        <strain evidence="1 2">YK-624</strain>
    </source>
</reference>
<organism evidence="1 2">
    <name type="scientific">Phanerochaete sordida</name>
    <dbReference type="NCBI Taxonomy" id="48140"/>
    <lineage>
        <taxon>Eukaryota</taxon>
        <taxon>Fungi</taxon>
        <taxon>Dikarya</taxon>
        <taxon>Basidiomycota</taxon>
        <taxon>Agaricomycotina</taxon>
        <taxon>Agaricomycetes</taxon>
        <taxon>Polyporales</taxon>
        <taxon>Phanerochaetaceae</taxon>
        <taxon>Phanerochaete</taxon>
    </lineage>
</organism>
<comment type="caution">
    <text evidence="1">The sequence shown here is derived from an EMBL/GenBank/DDBJ whole genome shotgun (WGS) entry which is preliminary data.</text>
</comment>
<proteinExistence type="predicted"/>
<gene>
    <name evidence="1" type="ORF">PsYK624_150780</name>
</gene>
<accession>A0A9P3GPL3</accession>